<organism evidence="1 2">
    <name type="scientific">Fasciola hepatica</name>
    <name type="common">Liver fluke</name>
    <dbReference type="NCBI Taxonomy" id="6192"/>
    <lineage>
        <taxon>Eukaryota</taxon>
        <taxon>Metazoa</taxon>
        <taxon>Spiralia</taxon>
        <taxon>Lophotrochozoa</taxon>
        <taxon>Platyhelminthes</taxon>
        <taxon>Trematoda</taxon>
        <taxon>Digenea</taxon>
        <taxon>Plagiorchiida</taxon>
        <taxon>Echinostomata</taxon>
        <taxon>Echinostomatoidea</taxon>
        <taxon>Fasciolidae</taxon>
        <taxon>Fasciola</taxon>
    </lineage>
</organism>
<gene>
    <name evidence="1" type="ORF">FHB240107_LOCUS11913</name>
</gene>
<evidence type="ECO:0000313" key="1">
    <source>
        <dbReference type="EMBL" id="CAM0512676.1"/>
    </source>
</evidence>
<dbReference type="EMBL" id="CANUEZ050000232">
    <property type="protein sequence ID" value="CAM0512676.1"/>
    <property type="molecule type" value="Genomic_DNA"/>
</dbReference>
<comment type="caution">
    <text evidence="1">The sequence shown here is derived from an EMBL/GenBank/DDBJ whole genome shotgun (WGS) entry which is preliminary data.</text>
</comment>
<accession>A0ABC9HI61</accession>
<proteinExistence type="predicted"/>
<name>A0ABC9HI61_FASHE</name>
<reference evidence="1 2" key="1">
    <citation type="submission" date="2024-08" db="EMBL/GenBank/DDBJ databases">
        <authorList>
            <person name="Paterson S."/>
        </authorList>
    </citation>
    <scope>NUCLEOTIDE SEQUENCE [LARGE SCALE GENOMIC DNA]</scope>
</reference>
<dbReference type="Proteomes" id="UP001189180">
    <property type="component" value="Unassembled WGS sequence"/>
</dbReference>
<dbReference type="AlphaFoldDB" id="A0ABC9HI61"/>
<evidence type="ECO:0000313" key="2">
    <source>
        <dbReference type="Proteomes" id="UP001189180"/>
    </source>
</evidence>
<protein>
    <submittedName>
        <fullName evidence="1">Uncharacterized protein</fullName>
    </submittedName>
</protein>
<keyword evidence="2" id="KW-1185">Reference proteome</keyword>
<sequence>MDIIYSVDFNNAMLTQHMTNCDGTDGSLTRTGNKTLLEELQSNEYAITAMLLSESRFSLDEVTMQRQRQRNPLAERQSRYASDLHKVFRDIKNNFQLLNPKMHQKRMREIIRSKWGSKQPLFLLPISVLTTISGKRGISKGNKEIREDFRKMKEIINQVVR</sequence>